<organism evidence="2 3">
    <name type="scientific">Thermoflexibacter ruber</name>
    <dbReference type="NCBI Taxonomy" id="1003"/>
    <lineage>
        <taxon>Bacteria</taxon>
        <taxon>Pseudomonadati</taxon>
        <taxon>Bacteroidota</taxon>
        <taxon>Cytophagia</taxon>
        <taxon>Cytophagales</taxon>
        <taxon>Thermoflexibacteraceae</taxon>
        <taxon>Thermoflexibacter</taxon>
    </lineage>
</organism>
<keyword evidence="1" id="KW-0472">Membrane</keyword>
<keyword evidence="1" id="KW-1133">Transmembrane helix</keyword>
<feature type="transmembrane region" description="Helical" evidence="1">
    <location>
        <begin position="45"/>
        <end position="64"/>
    </location>
</feature>
<feature type="transmembrane region" description="Helical" evidence="1">
    <location>
        <begin position="12"/>
        <end position="39"/>
    </location>
</feature>
<proteinExistence type="predicted"/>
<gene>
    <name evidence="2" type="ORF">SAMN04488541_100439</name>
</gene>
<evidence type="ECO:0000313" key="3">
    <source>
        <dbReference type="Proteomes" id="UP000199513"/>
    </source>
</evidence>
<feature type="transmembrane region" description="Helical" evidence="1">
    <location>
        <begin position="194"/>
        <end position="218"/>
    </location>
</feature>
<evidence type="ECO:0000256" key="1">
    <source>
        <dbReference type="SAM" id="Phobius"/>
    </source>
</evidence>
<accession>A0A1I2C1T3</accession>
<keyword evidence="1" id="KW-0812">Transmembrane</keyword>
<dbReference type="Proteomes" id="UP000199513">
    <property type="component" value="Unassembled WGS sequence"/>
</dbReference>
<dbReference type="EMBL" id="FONY01000004">
    <property type="protein sequence ID" value="SFE62289.1"/>
    <property type="molecule type" value="Genomic_DNA"/>
</dbReference>
<protein>
    <submittedName>
        <fullName evidence="2">Uncharacterized protein</fullName>
    </submittedName>
</protein>
<keyword evidence="3" id="KW-1185">Reference proteome</keyword>
<feature type="transmembrane region" description="Helical" evidence="1">
    <location>
        <begin position="162"/>
        <end position="182"/>
    </location>
</feature>
<sequence length="225" mass="25360">MKKISYWAKNHVWLSRISIIILCHFLVFLGIGLGVVLFAEVEKLSWFWEAGLVGAISYLFWVYLPERNLSYRKRTTVLALIYCLCFFICVFVGNRLPERIASWELQQTSSYDYQVVAASISPAKVNKKATKREIRQEYRKAVKNTVKQILQDWKKQGSGAKVILIILSVLLALVVFLMLAALSCSIACAGNEVLAVLVLLGGTGLIVWGAVVLIRSIVRKYRTTA</sequence>
<evidence type="ECO:0000313" key="2">
    <source>
        <dbReference type="EMBL" id="SFE62289.1"/>
    </source>
</evidence>
<dbReference type="AlphaFoldDB" id="A0A1I2C1T3"/>
<feature type="transmembrane region" description="Helical" evidence="1">
    <location>
        <begin position="76"/>
        <end position="93"/>
    </location>
</feature>
<name>A0A1I2C1T3_9BACT</name>
<dbReference type="RefSeq" id="WP_091539831.1">
    <property type="nucleotide sequence ID" value="NZ_FONY01000004.1"/>
</dbReference>
<reference evidence="2 3" key="1">
    <citation type="submission" date="2016-10" db="EMBL/GenBank/DDBJ databases">
        <authorList>
            <person name="de Groot N.N."/>
        </authorList>
    </citation>
    <scope>NUCLEOTIDE SEQUENCE [LARGE SCALE GENOMIC DNA]</scope>
    <source>
        <strain>GEY</strain>
        <strain evidence="3">DSM 9560</strain>
    </source>
</reference>